<keyword evidence="2" id="KW-1185">Reference proteome</keyword>
<gene>
    <name evidence="1" type="ORF">IV67_GL001359</name>
</gene>
<dbReference type="Proteomes" id="UP000051673">
    <property type="component" value="Unassembled WGS sequence"/>
</dbReference>
<reference evidence="1 2" key="1">
    <citation type="journal article" date="2015" name="Genome Announc.">
        <title>Expanding the biotechnology potential of lactobacilli through comparative genomics of 213 strains and associated genera.</title>
        <authorList>
            <person name="Sun Z."/>
            <person name="Harris H.M."/>
            <person name="McCann A."/>
            <person name="Guo C."/>
            <person name="Argimon S."/>
            <person name="Zhang W."/>
            <person name="Yang X."/>
            <person name="Jeffery I.B."/>
            <person name="Cooney J.C."/>
            <person name="Kagawa T.F."/>
            <person name="Liu W."/>
            <person name="Song Y."/>
            <person name="Salvetti E."/>
            <person name="Wrobel A."/>
            <person name="Rasinkangas P."/>
            <person name="Parkhill J."/>
            <person name="Rea M.C."/>
            <person name="O'Sullivan O."/>
            <person name="Ritari J."/>
            <person name="Douillard F.P."/>
            <person name="Paul Ross R."/>
            <person name="Yang R."/>
            <person name="Briner A.E."/>
            <person name="Felis G.E."/>
            <person name="de Vos W.M."/>
            <person name="Barrangou R."/>
            <person name="Klaenhammer T.R."/>
            <person name="Caufield P.W."/>
            <person name="Cui Y."/>
            <person name="Zhang H."/>
            <person name="O'Toole P.W."/>
        </authorList>
    </citation>
    <scope>NUCLEOTIDE SEQUENCE [LARGE SCALE GENOMIC DNA]</scope>
    <source>
        <strain evidence="1 2">DSM 20014</strain>
    </source>
</reference>
<sequence length="167" mass="19213">MDTANWNEFKLPRWEELPNLSLYLDQVVELTTESLAEIMPSHEKKVLTSSMLNNYVKQSLMPAPIKKRYSKQHIAFLIVITLMKQTFSLSEIETTLNLALKETSLKEFYNEFVQQQEQSLAFVSQNMQANASDGEDPNQLIQAVTLAIATSLYSKQLIETMYLETQK</sequence>
<evidence type="ECO:0000313" key="1">
    <source>
        <dbReference type="EMBL" id="KRN77832.1"/>
    </source>
</evidence>
<dbReference type="OrthoDB" id="3191472at2"/>
<dbReference type="PATRIC" id="fig|1620.3.peg.1374"/>
<dbReference type="PANTHER" id="PTHR40056">
    <property type="entry name" value="HYPOTHETICAL CYTOSOLIC PROTEIN"/>
    <property type="match status" value="1"/>
</dbReference>
<evidence type="ECO:0000313" key="2">
    <source>
        <dbReference type="Proteomes" id="UP000051673"/>
    </source>
</evidence>
<dbReference type="Pfam" id="PF08876">
    <property type="entry name" value="DUF1836"/>
    <property type="match status" value="1"/>
</dbReference>
<evidence type="ECO:0008006" key="3">
    <source>
        <dbReference type="Google" id="ProtNLM"/>
    </source>
</evidence>
<dbReference type="EMBL" id="JQCD01000009">
    <property type="protein sequence ID" value="KRN77832.1"/>
    <property type="molecule type" value="Genomic_DNA"/>
</dbReference>
<accession>A0A0R2JKT7</accession>
<dbReference type="AlphaFoldDB" id="A0A0R2JKT7"/>
<name>A0A0R2JKT7_9LACO</name>
<protein>
    <recommendedName>
        <fullName evidence="3">BS ykrK family protein</fullName>
    </recommendedName>
</protein>
<comment type="caution">
    <text evidence="1">The sequence shown here is derived from an EMBL/GenBank/DDBJ whole genome shotgun (WGS) entry which is preliminary data.</text>
</comment>
<dbReference type="STRING" id="1620.IV67_GL001359"/>
<dbReference type="InterPro" id="IPR014975">
    <property type="entry name" value="DUF1836"/>
</dbReference>
<organism evidence="1 2">
    <name type="scientific">Weissella minor</name>
    <dbReference type="NCBI Taxonomy" id="1620"/>
    <lineage>
        <taxon>Bacteria</taxon>
        <taxon>Bacillati</taxon>
        <taxon>Bacillota</taxon>
        <taxon>Bacilli</taxon>
        <taxon>Lactobacillales</taxon>
        <taxon>Lactobacillaceae</taxon>
        <taxon>Weissella</taxon>
    </lineage>
</organism>
<dbReference type="RefSeq" id="WP_057786228.1">
    <property type="nucleotide sequence ID" value="NZ_JQCD01000009.1"/>
</dbReference>
<dbReference type="PANTHER" id="PTHR40056:SF1">
    <property type="entry name" value="DUF1836 DOMAIN-CONTAINING PROTEIN"/>
    <property type="match status" value="1"/>
</dbReference>
<proteinExistence type="predicted"/>